<keyword evidence="3" id="KW-1003">Cell membrane</keyword>
<comment type="caution">
    <text evidence="9">The sequence shown here is derived from an EMBL/GenBank/DDBJ whole genome shotgun (WGS) entry which is preliminary data.</text>
</comment>
<keyword evidence="5 7" id="KW-1133">Transmembrane helix</keyword>
<comment type="similarity">
    <text evidence="7">Belongs to the binding-protein-dependent transport system permease family.</text>
</comment>
<dbReference type="PROSITE" id="PS50928">
    <property type="entry name" value="ABC_TM1"/>
    <property type="match status" value="1"/>
</dbReference>
<keyword evidence="6 7" id="KW-0472">Membrane</keyword>
<dbReference type="InterPro" id="IPR035906">
    <property type="entry name" value="MetI-like_sf"/>
</dbReference>
<feature type="transmembrane region" description="Helical" evidence="7">
    <location>
        <begin position="280"/>
        <end position="297"/>
    </location>
</feature>
<organism evidence="9 10">
    <name type="scientific">Paenibacillus eucommiae</name>
    <dbReference type="NCBI Taxonomy" id="1355755"/>
    <lineage>
        <taxon>Bacteria</taxon>
        <taxon>Bacillati</taxon>
        <taxon>Bacillota</taxon>
        <taxon>Bacilli</taxon>
        <taxon>Bacillales</taxon>
        <taxon>Paenibacillaceae</taxon>
        <taxon>Paenibacillus</taxon>
    </lineage>
</organism>
<evidence type="ECO:0000256" key="3">
    <source>
        <dbReference type="ARBA" id="ARBA00022475"/>
    </source>
</evidence>
<keyword evidence="4 7" id="KW-0812">Transmembrane</keyword>
<feature type="transmembrane region" description="Helical" evidence="7">
    <location>
        <begin position="28"/>
        <end position="46"/>
    </location>
</feature>
<evidence type="ECO:0000313" key="9">
    <source>
        <dbReference type="EMBL" id="MBP1996844.1"/>
    </source>
</evidence>
<evidence type="ECO:0000259" key="8">
    <source>
        <dbReference type="PROSITE" id="PS50928"/>
    </source>
</evidence>
<evidence type="ECO:0000256" key="2">
    <source>
        <dbReference type="ARBA" id="ARBA00022448"/>
    </source>
</evidence>
<name>A0ABS4JAH0_9BACL</name>
<dbReference type="RefSeq" id="WP_245376223.1">
    <property type="nucleotide sequence ID" value="NZ_JAGGLB010000058.1"/>
</dbReference>
<dbReference type="EMBL" id="JAGGLB010000058">
    <property type="protein sequence ID" value="MBP1996844.1"/>
    <property type="molecule type" value="Genomic_DNA"/>
</dbReference>
<evidence type="ECO:0000256" key="4">
    <source>
        <dbReference type="ARBA" id="ARBA00022692"/>
    </source>
</evidence>
<evidence type="ECO:0000256" key="5">
    <source>
        <dbReference type="ARBA" id="ARBA00022989"/>
    </source>
</evidence>
<dbReference type="Proteomes" id="UP001519287">
    <property type="component" value="Unassembled WGS sequence"/>
</dbReference>
<evidence type="ECO:0000313" key="10">
    <source>
        <dbReference type="Proteomes" id="UP001519287"/>
    </source>
</evidence>
<dbReference type="PANTHER" id="PTHR43744">
    <property type="entry name" value="ABC TRANSPORTER PERMEASE PROTEIN MG189-RELATED-RELATED"/>
    <property type="match status" value="1"/>
</dbReference>
<evidence type="ECO:0000256" key="1">
    <source>
        <dbReference type="ARBA" id="ARBA00004651"/>
    </source>
</evidence>
<accession>A0ABS4JAH0</accession>
<feature type="domain" description="ABC transmembrane type-1" evidence="8">
    <location>
        <begin position="93"/>
        <end position="297"/>
    </location>
</feature>
<proteinExistence type="inferred from homology"/>
<dbReference type="Gene3D" id="1.10.3720.10">
    <property type="entry name" value="MetI-like"/>
    <property type="match status" value="1"/>
</dbReference>
<keyword evidence="2 7" id="KW-0813">Transport</keyword>
<feature type="transmembrane region" description="Helical" evidence="7">
    <location>
        <begin position="131"/>
        <end position="155"/>
    </location>
</feature>
<dbReference type="SUPFAM" id="SSF161098">
    <property type="entry name" value="MetI-like"/>
    <property type="match status" value="1"/>
</dbReference>
<feature type="transmembrane region" description="Helical" evidence="7">
    <location>
        <begin position="92"/>
        <end position="119"/>
    </location>
</feature>
<dbReference type="InterPro" id="IPR000515">
    <property type="entry name" value="MetI-like"/>
</dbReference>
<dbReference type="Pfam" id="PF00528">
    <property type="entry name" value="BPD_transp_1"/>
    <property type="match status" value="1"/>
</dbReference>
<dbReference type="PANTHER" id="PTHR43744:SF8">
    <property type="entry name" value="SN-GLYCEROL-3-PHOSPHATE TRANSPORT SYSTEM PERMEASE PROTEIN UGPE"/>
    <property type="match status" value="1"/>
</dbReference>
<evidence type="ECO:0000256" key="6">
    <source>
        <dbReference type="ARBA" id="ARBA00023136"/>
    </source>
</evidence>
<sequence length="312" mass="35641">MTQLLALWRLRLTQIRYLVFGKEVDKGLIFRLFLYLILIDTAYIYLNPLMFMISTMVKNAADLLDPSVNWVPRSIDLSMLQDAWHKLRYPNAFVISLIISLSVSLLQTVSCAVAGYAFARLEFPFKKFWMFCLLLTLIVPTQVIILPNLIAANALGMMKTYIPIILPAVFGHGLKGALFIIIYRQFFSTQPKELEEAARMDGAGVIKTFYKVMLPLAKPAILVVFLFSFVWTWNDYYLPSVYLTGAKDVPLSMGISQVQLMLYQQIADSGESIFDQPLKMAASFLIILPPLILYMFTQRWFVESVERTGLVE</sequence>
<keyword evidence="9" id="KW-0762">Sugar transport</keyword>
<reference evidence="9 10" key="1">
    <citation type="submission" date="2021-03" db="EMBL/GenBank/DDBJ databases">
        <title>Genomic Encyclopedia of Type Strains, Phase IV (KMG-IV): sequencing the most valuable type-strain genomes for metagenomic binning, comparative biology and taxonomic classification.</title>
        <authorList>
            <person name="Goeker M."/>
        </authorList>
    </citation>
    <scope>NUCLEOTIDE SEQUENCE [LARGE SCALE GENOMIC DNA]</scope>
    <source>
        <strain evidence="9 10">DSM 26048</strain>
    </source>
</reference>
<keyword evidence="10" id="KW-1185">Reference proteome</keyword>
<dbReference type="CDD" id="cd06261">
    <property type="entry name" value="TM_PBP2"/>
    <property type="match status" value="1"/>
</dbReference>
<feature type="transmembrane region" description="Helical" evidence="7">
    <location>
        <begin position="216"/>
        <end position="233"/>
    </location>
</feature>
<gene>
    <name evidence="9" type="ORF">J2Z66_008504</name>
</gene>
<protein>
    <submittedName>
        <fullName evidence="9">Multiple sugar transport system permease protein</fullName>
    </submittedName>
</protein>
<feature type="transmembrane region" description="Helical" evidence="7">
    <location>
        <begin position="161"/>
        <end position="183"/>
    </location>
</feature>
<evidence type="ECO:0000256" key="7">
    <source>
        <dbReference type="RuleBase" id="RU363032"/>
    </source>
</evidence>
<comment type="subcellular location">
    <subcellularLocation>
        <location evidence="1 7">Cell membrane</location>
        <topology evidence="1 7">Multi-pass membrane protein</topology>
    </subcellularLocation>
</comment>